<accession>A0A0H5QL88</accession>
<dbReference type="EMBL" id="HACM01001925">
    <property type="protein sequence ID" value="CRZ02367.1"/>
    <property type="molecule type" value="Transcribed_RNA"/>
</dbReference>
<feature type="non-terminal residue" evidence="1">
    <location>
        <position position="1"/>
    </location>
</feature>
<name>A0A0H5QL88_9EUKA</name>
<protein>
    <submittedName>
        <fullName evidence="1">Uncharacterized protein</fullName>
    </submittedName>
</protein>
<dbReference type="AlphaFoldDB" id="A0A0H5QL88"/>
<evidence type="ECO:0000313" key="1">
    <source>
        <dbReference type="EMBL" id="CRZ02367.1"/>
    </source>
</evidence>
<sequence>ARNFTSRLANFSSLRIQTTLFVEWKAWLKWHIARGEYNFPAMSMQTHARISDNTNAQECVGGDFQSTASKSKLSIAECVDHSYRYAALIETDYKLTLRGMPLRYHRPQERKHFLMMAVHLTPQICSSVQKSVALEGH</sequence>
<organism evidence="1">
    <name type="scientific">Spongospora subterranea</name>
    <dbReference type="NCBI Taxonomy" id="70186"/>
    <lineage>
        <taxon>Eukaryota</taxon>
        <taxon>Sar</taxon>
        <taxon>Rhizaria</taxon>
        <taxon>Endomyxa</taxon>
        <taxon>Phytomyxea</taxon>
        <taxon>Plasmodiophorida</taxon>
        <taxon>Plasmodiophoridae</taxon>
        <taxon>Spongospora</taxon>
    </lineage>
</organism>
<reference evidence="1" key="1">
    <citation type="submission" date="2015-04" db="EMBL/GenBank/DDBJ databases">
        <title>The genome sequence of the plant pathogenic Rhizarian Plasmodiophora brassicae reveals insights in its biotrophic life cycle and the origin of chitin synthesis.</title>
        <authorList>
            <person name="Schwelm A."/>
            <person name="Fogelqvist J."/>
            <person name="Knaust A."/>
            <person name="Julke S."/>
            <person name="Lilja T."/>
            <person name="Dhandapani V."/>
            <person name="Bonilla-Rosso G."/>
            <person name="Karlsson M."/>
            <person name="Shevchenko A."/>
            <person name="Choi S.R."/>
            <person name="Kim H.G."/>
            <person name="Park J.Y."/>
            <person name="Lim Y.P."/>
            <person name="Ludwig-Muller J."/>
            <person name="Dixelius C."/>
        </authorList>
    </citation>
    <scope>NUCLEOTIDE SEQUENCE</scope>
    <source>
        <tissue evidence="1">Potato root galls</tissue>
    </source>
</reference>
<proteinExistence type="predicted"/>